<dbReference type="SUPFAM" id="SSF55464">
    <property type="entry name" value="Origin of replication-binding domain, RBD-like"/>
    <property type="match status" value="1"/>
</dbReference>
<gene>
    <name evidence="2" type="ORF">C8D82_1486</name>
</gene>
<protein>
    <submittedName>
        <fullName evidence="2">Conjugative relaxase-like TrwC/TraI family protein</fullName>
    </submittedName>
</protein>
<keyword evidence="3" id="KW-1185">Reference proteome</keyword>
<dbReference type="Proteomes" id="UP000245959">
    <property type="component" value="Unassembled WGS sequence"/>
</dbReference>
<dbReference type="NCBIfam" id="NF041492">
    <property type="entry name" value="MobF"/>
    <property type="match status" value="1"/>
</dbReference>
<organism evidence="2 3">
    <name type="scientific">Victivallis vadensis</name>
    <dbReference type="NCBI Taxonomy" id="172901"/>
    <lineage>
        <taxon>Bacteria</taxon>
        <taxon>Pseudomonadati</taxon>
        <taxon>Lentisphaerota</taxon>
        <taxon>Lentisphaeria</taxon>
        <taxon>Victivallales</taxon>
        <taxon>Victivallaceae</taxon>
        <taxon>Victivallis</taxon>
    </lineage>
</organism>
<dbReference type="AlphaFoldDB" id="A0A2U1AEE6"/>
<evidence type="ECO:0000313" key="3">
    <source>
        <dbReference type="Proteomes" id="UP000245959"/>
    </source>
</evidence>
<name>A0A2U1AEE6_9BACT</name>
<accession>A0A2U1AEE6</accession>
<dbReference type="InterPro" id="IPR014862">
    <property type="entry name" value="TrwC"/>
</dbReference>
<comment type="caution">
    <text evidence="2">The sequence shown here is derived from an EMBL/GenBank/DDBJ whole genome shotgun (WGS) entry which is preliminary data.</text>
</comment>
<reference evidence="2 3" key="1">
    <citation type="submission" date="2018-04" db="EMBL/GenBank/DDBJ databases">
        <title>Genomic Encyclopedia of Type Strains, Phase IV (KMG-IV): sequencing the most valuable type-strain genomes for metagenomic binning, comparative biology and taxonomic classification.</title>
        <authorList>
            <person name="Goeker M."/>
        </authorList>
    </citation>
    <scope>NUCLEOTIDE SEQUENCE [LARGE SCALE GENOMIC DNA]</scope>
    <source>
        <strain evidence="2 3">DSM 14823</strain>
    </source>
</reference>
<dbReference type="EMBL" id="QEKH01000048">
    <property type="protein sequence ID" value="PVY34745.1"/>
    <property type="molecule type" value="Genomic_DNA"/>
</dbReference>
<sequence length="260" mass="29758">MFTAAKIKATHGKGADFYRQHLANNDYYSEHDRVEGHWRGNLASVFGLENESVAQDVFSLFQQNLNPSTKQKLTPRNNPNSVRFYDFQCSAQKSVSVMSLFDSRLVEAHRKAVEIGMRELERFAAVRIRKGGNFATKNFAYTGKIVYAQYHHDTSRLLDPQLHTHNVIVNVTQEENGSFKALDASEMYRAIRYAGKSYQNALAQECIRLGYDIEMKRSDKGEITGFEIKGVSEDVLKRCSRRREHCVSSHFLILLILILV</sequence>
<feature type="domain" description="TrwC relaxase" evidence="1">
    <location>
        <begin position="12"/>
        <end position="245"/>
    </location>
</feature>
<evidence type="ECO:0000313" key="2">
    <source>
        <dbReference type="EMBL" id="PVY34745.1"/>
    </source>
</evidence>
<evidence type="ECO:0000259" key="1">
    <source>
        <dbReference type="Pfam" id="PF08751"/>
    </source>
</evidence>
<proteinExistence type="predicted"/>
<dbReference type="Pfam" id="PF08751">
    <property type="entry name" value="TrwC"/>
    <property type="match status" value="1"/>
</dbReference>